<dbReference type="SUPFAM" id="SSF54695">
    <property type="entry name" value="POZ domain"/>
    <property type="match status" value="1"/>
</dbReference>
<evidence type="ECO:0000259" key="1">
    <source>
        <dbReference type="SMART" id="SM00225"/>
    </source>
</evidence>
<dbReference type="GO" id="GO:0051260">
    <property type="term" value="P:protein homooligomerization"/>
    <property type="evidence" value="ECO:0007669"/>
    <property type="project" value="InterPro"/>
</dbReference>
<feature type="domain" description="BTB" evidence="1">
    <location>
        <begin position="39"/>
        <end position="145"/>
    </location>
</feature>
<keyword evidence="3" id="KW-1185">Reference proteome</keyword>
<proteinExistence type="predicted"/>
<dbReference type="InterPro" id="IPR003131">
    <property type="entry name" value="T1-type_BTB"/>
</dbReference>
<dbReference type="AlphaFoldDB" id="A0AAD3HBP3"/>
<dbReference type="CDD" id="cd18316">
    <property type="entry name" value="BTB_POZ_KCTD-like"/>
    <property type="match status" value="1"/>
</dbReference>
<dbReference type="SMART" id="SM00225">
    <property type="entry name" value="BTB"/>
    <property type="match status" value="1"/>
</dbReference>
<comment type="caution">
    <text evidence="2">The sequence shown here is derived from an EMBL/GenBank/DDBJ whole genome shotgun (WGS) entry which is preliminary data.</text>
</comment>
<dbReference type="InterPro" id="IPR045068">
    <property type="entry name" value="BACURD1-3"/>
</dbReference>
<name>A0AAD3HBP3_9STRA</name>
<evidence type="ECO:0000313" key="3">
    <source>
        <dbReference type="Proteomes" id="UP001054902"/>
    </source>
</evidence>
<dbReference type="Gene3D" id="3.30.710.10">
    <property type="entry name" value="Potassium Channel Kv1.1, Chain A"/>
    <property type="match status" value="1"/>
</dbReference>
<dbReference type="PANTHER" id="PTHR11145:SF8">
    <property type="entry name" value="RE57120P"/>
    <property type="match status" value="1"/>
</dbReference>
<accession>A0AAD3HBP3</accession>
<protein>
    <submittedName>
        <fullName evidence="2">K_tetra-domain-containing protein</fullName>
    </submittedName>
</protein>
<reference evidence="2 3" key="1">
    <citation type="journal article" date="2021" name="Sci. Rep.">
        <title>The genome of the diatom Chaetoceros tenuissimus carries an ancient integrated fragment of an extant virus.</title>
        <authorList>
            <person name="Hongo Y."/>
            <person name="Kimura K."/>
            <person name="Takaki Y."/>
            <person name="Yoshida Y."/>
            <person name="Baba S."/>
            <person name="Kobayashi G."/>
            <person name="Nagasaki K."/>
            <person name="Hano T."/>
            <person name="Tomaru Y."/>
        </authorList>
    </citation>
    <scope>NUCLEOTIDE SEQUENCE [LARGE SCALE GENOMIC DNA]</scope>
    <source>
        <strain evidence="2 3">NIES-3715</strain>
    </source>
</reference>
<dbReference type="InterPro" id="IPR000210">
    <property type="entry name" value="BTB/POZ_dom"/>
</dbReference>
<sequence length="252" mass="29098">MATARTLTLSNHSLHNLNLDVLDLGYNKKQKTDHPRTTDTVLFNIGGQYYRISKSLLNTQPHSMLARSASAQWHQPRPFETQGDKENAIFIDRNGARFQYVLDYLRDGRIFLPLSECRESILSELDFYAIDYEDEYIMHSPSSQGVAMGGLKLLQNQILKWRCADLAADIVEAAWKDAKWTGREGDRKYLSFEPHRFKELCYQLKQEDAISWTNEHLMTLGLKITSLDLDMSCEKCRVTVQIVEEQEVENDS</sequence>
<dbReference type="InterPro" id="IPR011333">
    <property type="entry name" value="SKP1/BTB/POZ_sf"/>
</dbReference>
<dbReference type="EMBL" id="BLLK01000058">
    <property type="protein sequence ID" value="GFH57680.1"/>
    <property type="molecule type" value="Genomic_DNA"/>
</dbReference>
<evidence type="ECO:0000313" key="2">
    <source>
        <dbReference type="EMBL" id="GFH57680.1"/>
    </source>
</evidence>
<dbReference type="PANTHER" id="PTHR11145">
    <property type="entry name" value="BTB/POZ DOMAIN-CONTAINING ADAPTER FOR CUL3-MEDIATED RHOA DEGRADATION PROTEIN FAMILY MEMBER"/>
    <property type="match status" value="1"/>
</dbReference>
<dbReference type="Pfam" id="PF02214">
    <property type="entry name" value="BTB_2"/>
    <property type="match status" value="1"/>
</dbReference>
<dbReference type="Proteomes" id="UP001054902">
    <property type="component" value="Unassembled WGS sequence"/>
</dbReference>
<organism evidence="2 3">
    <name type="scientific">Chaetoceros tenuissimus</name>
    <dbReference type="NCBI Taxonomy" id="426638"/>
    <lineage>
        <taxon>Eukaryota</taxon>
        <taxon>Sar</taxon>
        <taxon>Stramenopiles</taxon>
        <taxon>Ochrophyta</taxon>
        <taxon>Bacillariophyta</taxon>
        <taxon>Coscinodiscophyceae</taxon>
        <taxon>Chaetocerotophycidae</taxon>
        <taxon>Chaetocerotales</taxon>
        <taxon>Chaetocerotaceae</taxon>
        <taxon>Chaetoceros</taxon>
    </lineage>
</organism>
<gene>
    <name evidence="2" type="ORF">CTEN210_14156</name>
</gene>